<dbReference type="GO" id="GO:0006412">
    <property type="term" value="P:translation"/>
    <property type="evidence" value="ECO:0007669"/>
    <property type="project" value="InterPro"/>
</dbReference>
<keyword evidence="2" id="KW-1185">Reference proteome</keyword>
<dbReference type="SUPFAM" id="SSF64263">
    <property type="entry name" value="Prokaryotic ribosomal protein L17"/>
    <property type="match status" value="1"/>
</dbReference>
<evidence type="ECO:0000313" key="2">
    <source>
        <dbReference type="Proteomes" id="UP000010556"/>
    </source>
</evidence>
<gene>
    <name evidence="1" type="ORF">MDA_GLEAN10005398</name>
</gene>
<proteinExistence type="predicted"/>
<dbReference type="GO" id="GO:0003735">
    <property type="term" value="F:structural constituent of ribosome"/>
    <property type="evidence" value="ECO:0007669"/>
    <property type="project" value="InterPro"/>
</dbReference>
<protein>
    <submittedName>
        <fullName evidence="1">39S ribosomal protein L17, mitochondrial</fullName>
    </submittedName>
</protein>
<dbReference type="AlphaFoldDB" id="L5LGQ1"/>
<reference evidence="2" key="1">
    <citation type="journal article" date="2013" name="Science">
        <title>Comparative analysis of bat genomes provides insight into the evolution of flight and immunity.</title>
        <authorList>
            <person name="Zhang G."/>
            <person name="Cowled C."/>
            <person name="Shi Z."/>
            <person name="Huang Z."/>
            <person name="Bishop-Lilly K.A."/>
            <person name="Fang X."/>
            <person name="Wynne J.W."/>
            <person name="Xiong Z."/>
            <person name="Baker M.L."/>
            <person name="Zhao W."/>
            <person name="Tachedjian M."/>
            <person name="Zhu Y."/>
            <person name="Zhou P."/>
            <person name="Jiang X."/>
            <person name="Ng J."/>
            <person name="Yang L."/>
            <person name="Wu L."/>
            <person name="Xiao J."/>
            <person name="Feng Y."/>
            <person name="Chen Y."/>
            <person name="Sun X."/>
            <person name="Zhang Y."/>
            <person name="Marsh G.A."/>
            <person name="Crameri G."/>
            <person name="Broder C.C."/>
            <person name="Frey K.G."/>
            <person name="Wang L.F."/>
            <person name="Wang J."/>
        </authorList>
    </citation>
    <scope>NUCLEOTIDE SEQUENCE [LARGE SCALE GENOMIC DNA]</scope>
</reference>
<name>L5LGQ1_MYODS</name>
<dbReference type="Proteomes" id="UP000010556">
    <property type="component" value="Unassembled WGS sequence"/>
</dbReference>
<dbReference type="EMBL" id="KB112010">
    <property type="protein sequence ID" value="ELK25387.1"/>
    <property type="molecule type" value="Genomic_DNA"/>
</dbReference>
<dbReference type="Gene3D" id="3.90.1030.10">
    <property type="entry name" value="Ribosomal protein L17"/>
    <property type="match status" value="1"/>
</dbReference>
<dbReference type="InterPro" id="IPR036373">
    <property type="entry name" value="Ribosomal_bL17_sf"/>
</dbReference>
<keyword evidence="1" id="KW-0689">Ribosomal protein</keyword>
<sequence length="106" mass="12067">MNGLQPSMREVRLPPRVLLGLGQIDVLSSQLIDYGKLGDTNERAMRMADFWLTEKDLIPKLFQVLAPRYQEVLRLQFYSKVVSYAHSLQKIMNSSPAGMSQLSINL</sequence>
<evidence type="ECO:0000313" key="1">
    <source>
        <dbReference type="EMBL" id="ELK25387.1"/>
    </source>
</evidence>
<accession>L5LGQ1</accession>
<keyword evidence="1" id="KW-0687">Ribonucleoprotein</keyword>
<organism evidence="1 2">
    <name type="scientific">Myotis davidii</name>
    <name type="common">David's myotis</name>
    <dbReference type="NCBI Taxonomy" id="225400"/>
    <lineage>
        <taxon>Eukaryota</taxon>
        <taxon>Metazoa</taxon>
        <taxon>Chordata</taxon>
        <taxon>Craniata</taxon>
        <taxon>Vertebrata</taxon>
        <taxon>Euteleostomi</taxon>
        <taxon>Mammalia</taxon>
        <taxon>Eutheria</taxon>
        <taxon>Laurasiatheria</taxon>
        <taxon>Chiroptera</taxon>
        <taxon>Yangochiroptera</taxon>
        <taxon>Vespertilionidae</taxon>
        <taxon>Myotis</taxon>
    </lineage>
</organism>
<dbReference type="GO" id="GO:0005840">
    <property type="term" value="C:ribosome"/>
    <property type="evidence" value="ECO:0007669"/>
    <property type="project" value="UniProtKB-KW"/>
</dbReference>